<keyword evidence="3" id="KW-0238">DNA-binding</keyword>
<proteinExistence type="inferred from homology"/>
<dbReference type="GO" id="GO:0003677">
    <property type="term" value="F:DNA binding"/>
    <property type="evidence" value="ECO:0007669"/>
    <property type="project" value="UniProtKB-KW"/>
</dbReference>
<evidence type="ECO:0000259" key="5">
    <source>
        <dbReference type="Pfam" id="PF01420"/>
    </source>
</evidence>
<keyword evidence="7" id="KW-1185">Reference proteome</keyword>
<dbReference type="CDD" id="cd17273">
    <property type="entry name" value="RMtype1_S_EcoJA69PI-TRD1-CR1_like"/>
    <property type="match status" value="1"/>
</dbReference>
<keyword evidence="6" id="KW-0540">Nuclease</keyword>
<sequence>MSEALPAFQFYRETRLKEVELNGRKVRIPEEWEVKKVADLFDVKTGTTPSTKKTEYWENGEINWFTPVDLSKLGNSLYLKESERKITKLALQKTNLNLIPPGSIILSTRAPVGYVGVTTIEATFNQGCKGLVPKSEVSIEYFAYQLQLFKKDLENRSGGATFKELAKKMLEGFELITPPLHEQKKIAEVLRSIDEAIQAVEESIAKLERLKKGTMEQLLTKGIGHTKFKTVELNGRKVEIPEEWVVVKVEDIITEAKPGFASGKRDENGIIQLRMNNITTDGRVVLDQYLKVPIPKNKDINDYLLKPGDVLFNNTNSVDLLGKSAVFRGECEFCTYSNHITRLRVKEGVTIPEWLVYNFIRLWQMQYFKQIAIRHVGQAGIRKSDLLNIKLPLPPLEEQKQIAEILRTIDEAIEAKRQKKEKLERMKKAVMEKLLTGEIRVRSDG</sequence>
<keyword evidence="4" id="KW-0175">Coiled coil</keyword>
<dbReference type="Proteomes" id="UP000019434">
    <property type="component" value="Chromosome"/>
</dbReference>
<dbReference type="GeneID" id="24959265"/>
<organism evidence="6 7">
    <name type="scientific">Thermococcus nautili</name>
    <dbReference type="NCBI Taxonomy" id="195522"/>
    <lineage>
        <taxon>Archaea</taxon>
        <taxon>Methanobacteriati</taxon>
        <taxon>Methanobacteriota</taxon>
        <taxon>Thermococci</taxon>
        <taxon>Thermococcales</taxon>
        <taxon>Thermococcaceae</taxon>
        <taxon>Thermococcus</taxon>
    </lineage>
</organism>
<evidence type="ECO:0000256" key="1">
    <source>
        <dbReference type="ARBA" id="ARBA00010923"/>
    </source>
</evidence>
<reference evidence="6 7" key="1">
    <citation type="submission" date="2014-02" db="EMBL/GenBank/DDBJ databases">
        <title>Genome Sequence of an Hyperthermophilic Archaeon, Thermococcus nautili 30-1, producing viral vesicles.</title>
        <authorList>
            <person name="Oberto J."/>
            <person name="Gaudin M."/>
            <person name="Cossu M."/>
            <person name="Gorlas A."/>
            <person name="Slesarev A."/>
            <person name="Marguet E."/>
            <person name="Forterre P."/>
        </authorList>
    </citation>
    <scope>NUCLEOTIDE SEQUENCE [LARGE SCALE GENOMIC DNA]</scope>
    <source>
        <strain evidence="6 7">30-1</strain>
    </source>
</reference>
<dbReference type="GO" id="GO:0009307">
    <property type="term" value="P:DNA restriction-modification system"/>
    <property type="evidence" value="ECO:0007669"/>
    <property type="project" value="UniProtKB-KW"/>
</dbReference>
<evidence type="ECO:0000256" key="2">
    <source>
        <dbReference type="ARBA" id="ARBA00022747"/>
    </source>
</evidence>
<dbReference type="EMBL" id="CP007264">
    <property type="protein sequence ID" value="AHL22801.1"/>
    <property type="molecule type" value="Genomic_DNA"/>
</dbReference>
<protein>
    <submittedName>
        <fullName evidence="6">Restriction endonuclease S subunits</fullName>
    </submittedName>
</protein>
<dbReference type="InterPro" id="IPR052021">
    <property type="entry name" value="Type-I_RS_S_subunit"/>
</dbReference>
<feature type="coiled-coil region" evidence="4">
    <location>
        <begin position="402"/>
        <end position="433"/>
    </location>
</feature>
<accession>W8P220</accession>
<gene>
    <name evidence="6" type="ORF">BD01_1184</name>
</gene>
<keyword evidence="2" id="KW-0680">Restriction system</keyword>
<keyword evidence="6" id="KW-0378">Hydrolase</keyword>
<dbReference type="Gene3D" id="1.10.287.1120">
    <property type="entry name" value="Bipartite methylase S protein"/>
    <property type="match status" value="1"/>
</dbReference>
<feature type="coiled-coil region" evidence="4">
    <location>
        <begin position="190"/>
        <end position="217"/>
    </location>
</feature>
<dbReference type="PANTHER" id="PTHR30408:SF12">
    <property type="entry name" value="TYPE I RESTRICTION ENZYME MJAVIII SPECIFICITY SUBUNIT"/>
    <property type="match status" value="1"/>
</dbReference>
<dbReference type="Gene3D" id="3.90.220.20">
    <property type="entry name" value="DNA methylase specificity domains"/>
    <property type="match status" value="2"/>
</dbReference>
<keyword evidence="6" id="KW-0255">Endonuclease</keyword>
<comment type="similarity">
    <text evidence="1">Belongs to the type-I restriction system S methylase family.</text>
</comment>
<feature type="domain" description="Type I restriction modification DNA specificity" evidence="5">
    <location>
        <begin position="29"/>
        <end position="209"/>
    </location>
</feature>
<dbReference type="SUPFAM" id="SSF116734">
    <property type="entry name" value="DNA methylase specificity domain"/>
    <property type="match status" value="2"/>
</dbReference>
<dbReference type="HOGENOM" id="CLU_021095_1_2_2"/>
<evidence type="ECO:0000313" key="7">
    <source>
        <dbReference type="Proteomes" id="UP000019434"/>
    </source>
</evidence>
<dbReference type="eggNOG" id="arCOG02626">
    <property type="taxonomic scope" value="Archaea"/>
</dbReference>
<dbReference type="InterPro" id="IPR044946">
    <property type="entry name" value="Restrct_endonuc_typeI_TRD_sf"/>
</dbReference>
<evidence type="ECO:0000313" key="6">
    <source>
        <dbReference type="EMBL" id="AHL22801.1"/>
    </source>
</evidence>
<dbReference type="Pfam" id="PF01420">
    <property type="entry name" value="Methylase_S"/>
    <property type="match status" value="2"/>
</dbReference>
<dbReference type="STRING" id="195522.BD01_1184"/>
<name>W8P220_9EURY</name>
<dbReference type="AlphaFoldDB" id="W8P220"/>
<dbReference type="OrthoDB" id="84651at2157"/>
<evidence type="ECO:0000256" key="3">
    <source>
        <dbReference type="ARBA" id="ARBA00023125"/>
    </source>
</evidence>
<dbReference type="PANTHER" id="PTHR30408">
    <property type="entry name" value="TYPE-1 RESTRICTION ENZYME ECOKI SPECIFICITY PROTEIN"/>
    <property type="match status" value="1"/>
</dbReference>
<feature type="domain" description="Type I restriction modification DNA specificity" evidence="5">
    <location>
        <begin position="241"/>
        <end position="425"/>
    </location>
</feature>
<dbReference type="REBASE" id="82147">
    <property type="entry name" value="S.TnaORF1183P"/>
</dbReference>
<evidence type="ECO:0000256" key="4">
    <source>
        <dbReference type="SAM" id="Coils"/>
    </source>
</evidence>
<dbReference type="RefSeq" id="WP_051482167.1">
    <property type="nucleotide sequence ID" value="NZ_CP007264.1"/>
</dbReference>
<dbReference type="CDD" id="cd17526">
    <property type="entry name" value="RMtype1_S_Cje2232P-TRD2-CR2_like"/>
    <property type="match status" value="1"/>
</dbReference>
<dbReference type="InterPro" id="IPR000055">
    <property type="entry name" value="Restrct_endonuc_typeI_TRD"/>
</dbReference>
<dbReference type="GO" id="GO:0004519">
    <property type="term" value="F:endonuclease activity"/>
    <property type="evidence" value="ECO:0007669"/>
    <property type="project" value="UniProtKB-KW"/>
</dbReference>
<dbReference type="KEGG" id="tnu:BD01_1184"/>